<proteinExistence type="predicted"/>
<accession>U3A362</accession>
<dbReference type="InterPro" id="IPR055687">
    <property type="entry name" value="DUF7263"/>
</dbReference>
<comment type="caution">
    <text evidence="1">The sequence shown here is derived from an EMBL/GenBank/DDBJ whole genome shotgun (WGS) entry which is preliminary data.</text>
</comment>
<protein>
    <submittedName>
        <fullName evidence="1">Uncharacterized protein</fullName>
    </submittedName>
</protein>
<dbReference type="RefSeq" id="WP_021779897.1">
    <property type="nucleotide sequence ID" value="NZ_BATA01000014.1"/>
</dbReference>
<reference evidence="1 2" key="1">
    <citation type="submission" date="2013-09" db="EMBL/GenBank/DDBJ databases">
        <title>Whole genome sequencing of Halarchaeum acidiphilum strain MH1-52-1.</title>
        <authorList>
            <person name="Shimane Y."/>
            <person name="Minegishi H."/>
            <person name="Nishi S."/>
            <person name="Echigo A."/>
            <person name="Shuto A."/>
            <person name="Konishi M."/>
            <person name="Ito T."/>
            <person name="Ohkuma M."/>
            <person name="Ohta Y."/>
            <person name="Nagano Y."/>
            <person name="Tsubouchi T."/>
            <person name="Mori K."/>
            <person name="Usui K."/>
            <person name="Kamekura M."/>
            <person name="Usami R."/>
            <person name="Takaki Y."/>
            <person name="Hatada Y."/>
        </authorList>
    </citation>
    <scope>NUCLEOTIDE SEQUENCE [LARGE SCALE GENOMIC DNA]</scope>
    <source>
        <strain evidence="1 2">JCM 16109</strain>
    </source>
</reference>
<dbReference type="AlphaFoldDB" id="U3A362"/>
<dbReference type="Pfam" id="PF23924">
    <property type="entry name" value="DUF7263"/>
    <property type="match status" value="1"/>
</dbReference>
<sequence>MNAERGRGQASLLALGVALLLVTGSLGVALALASGAFAGADRDAADARLADSLAARAVAADGPFADGGRANVLRAAAVENLRGADIDEAFPAARGHAVRVTLDGAVLAETGDASGGPVVRRLVLIASHGNRTDAPAFGNESESGAAFALHERTAALDVALAPPNGTRITAVRVDGRVVLRDPRGLRGTYHVATSRYRNASVAVEADGPLPAGSVVLVSHPETSRTAILGVRVDA</sequence>
<gene>
    <name evidence="1" type="ORF">MBEHAL_0849</name>
</gene>
<dbReference type="EMBL" id="BATA01000014">
    <property type="protein sequence ID" value="GAD52089.1"/>
    <property type="molecule type" value="Genomic_DNA"/>
</dbReference>
<organism evidence="1 2">
    <name type="scientific">Halarchaeum acidiphilum MH1-52-1</name>
    <dbReference type="NCBI Taxonomy" id="1261545"/>
    <lineage>
        <taxon>Archaea</taxon>
        <taxon>Methanobacteriati</taxon>
        <taxon>Methanobacteriota</taxon>
        <taxon>Stenosarchaea group</taxon>
        <taxon>Halobacteria</taxon>
        <taxon>Halobacteriales</taxon>
        <taxon>Halobacteriaceae</taxon>
    </lineage>
</organism>
<dbReference type="Proteomes" id="UP000016986">
    <property type="component" value="Unassembled WGS sequence"/>
</dbReference>
<evidence type="ECO:0000313" key="2">
    <source>
        <dbReference type="Proteomes" id="UP000016986"/>
    </source>
</evidence>
<evidence type="ECO:0000313" key="1">
    <source>
        <dbReference type="EMBL" id="GAD52089.1"/>
    </source>
</evidence>
<name>U3A362_9EURY</name>
<dbReference type="eggNOG" id="arCOG03933">
    <property type="taxonomic scope" value="Archaea"/>
</dbReference>
<dbReference type="OrthoDB" id="270259at2157"/>
<keyword evidence="2" id="KW-1185">Reference proteome</keyword>